<dbReference type="InterPro" id="IPR050773">
    <property type="entry name" value="CbxX/CfxQ_RuBisCO_ESX"/>
</dbReference>
<evidence type="ECO:0000256" key="2">
    <source>
        <dbReference type="ARBA" id="ARBA00022741"/>
    </source>
</evidence>
<keyword evidence="6" id="KW-1185">Reference proteome</keyword>
<dbReference type="GO" id="GO:0005524">
    <property type="term" value="F:ATP binding"/>
    <property type="evidence" value="ECO:0007669"/>
    <property type="project" value="UniProtKB-KW"/>
</dbReference>
<dbReference type="PANTHER" id="PTHR43392">
    <property type="entry name" value="AAA-TYPE ATPASE FAMILY PROTEIN / ANKYRIN REPEAT FAMILY PROTEIN"/>
    <property type="match status" value="1"/>
</dbReference>
<dbReference type="PRINTS" id="PR00819">
    <property type="entry name" value="CBXCFQXSUPER"/>
</dbReference>
<protein>
    <recommendedName>
        <fullName evidence="4">ATPase AAA-type core domain-containing protein</fullName>
    </recommendedName>
</protein>
<keyword evidence="2" id="KW-0547">Nucleotide-binding</keyword>
<dbReference type="InterPro" id="IPR027417">
    <property type="entry name" value="P-loop_NTPase"/>
</dbReference>
<dbReference type="InterPro" id="IPR003959">
    <property type="entry name" value="ATPase_AAA_core"/>
</dbReference>
<evidence type="ECO:0000259" key="4">
    <source>
        <dbReference type="Pfam" id="PF00004"/>
    </source>
</evidence>
<organism evidence="5 6">
    <name type="scientific">Colletotrichum salicis</name>
    <dbReference type="NCBI Taxonomy" id="1209931"/>
    <lineage>
        <taxon>Eukaryota</taxon>
        <taxon>Fungi</taxon>
        <taxon>Dikarya</taxon>
        <taxon>Ascomycota</taxon>
        <taxon>Pezizomycotina</taxon>
        <taxon>Sordariomycetes</taxon>
        <taxon>Hypocreomycetidae</taxon>
        <taxon>Glomerellales</taxon>
        <taxon>Glomerellaceae</taxon>
        <taxon>Colletotrichum</taxon>
        <taxon>Colletotrichum acutatum species complex</taxon>
    </lineage>
</organism>
<keyword evidence="3" id="KW-0067">ATP-binding</keyword>
<dbReference type="FunFam" id="3.40.50.300:FF:000216">
    <property type="entry name" value="Type VII secretion ATPase EccA"/>
    <property type="match status" value="1"/>
</dbReference>
<evidence type="ECO:0000256" key="3">
    <source>
        <dbReference type="ARBA" id="ARBA00022840"/>
    </source>
</evidence>
<dbReference type="InterPro" id="IPR000641">
    <property type="entry name" value="CbxX/CfxQ"/>
</dbReference>
<dbReference type="GO" id="GO:0016887">
    <property type="term" value="F:ATP hydrolysis activity"/>
    <property type="evidence" value="ECO:0007669"/>
    <property type="project" value="InterPro"/>
</dbReference>
<proteinExistence type="inferred from homology"/>
<dbReference type="PANTHER" id="PTHR43392:SF2">
    <property type="entry name" value="AAA-TYPE ATPASE FAMILY PROTEIN _ ANKYRIN REPEAT FAMILY PROTEIN"/>
    <property type="match status" value="1"/>
</dbReference>
<reference evidence="5 6" key="1">
    <citation type="submission" date="2014-02" db="EMBL/GenBank/DDBJ databases">
        <title>The genome sequence of Colletotrichum salicis CBS 607.94.</title>
        <authorList>
            <person name="Baroncelli R."/>
            <person name="Thon M.R."/>
        </authorList>
    </citation>
    <scope>NUCLEOTIDE SEQUENCE [LARGE SCALE GENOMIC DNA]</scope>
    <source>
        <strain evidence="5 6">CBS 607.94</strain>
    </source>
</reference>
<comment type="similarity">
    <text evidence="1">Belongs to the CbxX/CfxQ family.</text>
</comment>
<dbReference type="AlphaFoldDB" id="A0A135USN2"/>
<dbReference type="Proteomes" id="UP000070121">
    <property type="component" value="Unassembled WGS sequence"/>
</dbReference>
<evidence type="ECO:0000256" key="1">
    <source>
        <dbReference type="ARBA" id="ARBA00010378"/>
    </source>
</evidence>
<accession>A0A135USN2</accession>
<dbReference type="SUPFAM" id="SSF52540">
    <property type="entry name" value="P-loop containing nucleoside triphosphate hydrolases"/>
    <property type="match status" value="1"/>
</dbReference>
<name>A0A135USN2_9PEZI</name>
<dbReference type="STRING" id="1209931.A0A135USN2"/>
<gene>
    <name evidence="5" type="ORF">CSAL01_10851</name>
</gene>
<feature type="domain" description="ATPase AAA-type core" evidence="4">
    <location>
        <begin position="105"/>
        <end position="239"/>
    </location>
</feature>
<evidence type="ECO:0000313" key="5">
    <source>
        <dbReference type="EMBL" id="KXH63401.1"/>
    </source>
</evidence>
<dbReference type="EMBL" id="JFFI01001088">
    <property type="protein sequence ID" value="KXH63401.1"/>
    <property type="molecule type" value="Genomic_DNA"/>
</dbReference>
<evidence type="ECO:0000313" key="6">
    <source>
        <dbReference type="Proteomes" id="UP000070121"/>
    </source>
</evidence>
<comment type="caution">
    <text evidence="5">The sequence shown here is derived from an EMBL/GenBank/DDBJ whole genome shotgun (WGS) entry which is preliminary data.</text>
</comment>
<sequence>MTEDAAAVSRRVLSRMRINPRFGNAGDVENLLYQAKDPNKFTIEPGDIDPDWDRPLRADESRAKLFEGFVGFNKIIERFEGYKHLVDGLRLHDIDSRPHIPWAFILKGPPGTGKTPTAQKVGRLYRNMGLLSTEEVVTCAVSDFVGQWVGHTGPKVIKTLETGLGKVLFIDEAYRFANDYSPGSSDYHADAIGELVDAMSQLRYKNNMVVILAGYTAEMESLLQMNPGLRSRFPEQIVFQPMGSRACLQHLESEIQKLNISIVGLEDTDKEKSKTVHRLFKKLGRTGGWANSRDVETLAKTIIGNVYMLQGLENKKKAMGSLQVTVDEVIEVQKGC</sequence>
<dbReference type="OrthoDB" id="2423195at2759"/>
<dbReference type="Pfam" id="PF00004">
    <property type="entry name" value="AAA"/>
    <property type="match status" value="1"/>
</dbReference>
<dbReference type="Gene3D" id="3.40.50.300">
    <property type="entry name" value="P-loop containing nucleotide triphosphate hydrolases"/>
    <property type="match status" value="1"/>
</dbReference>